<feature type="binding site" evidence="5">
    <location>
        <position position="107"/>
    </location>
    <ligand>
        <name>ATP</name>
        <dbReference type="ChEBI" id="CHEBI:30616"/>
    </ligand>
</feature>
<dbReference type="RefSeq" id="WP_126006333.1">
    <property type="nucleotide sequence ID" value="NZ_QQYZ01000044.1"/>
</dbReference>
<evidence type="ECO:0000256" key="2">
    <source>
        <dbReference type="ARBA" id="ARBA00022741"/>
    </source>
</evidence>
<keyword evidence="1" id="KW-0808">Transferase</keyword>
<accession>A0A430FXH6</accession>
<keyword evidence="6" id="KW-1133">Transmembrane helix</keyword>
<feature type="domain" description="Protein kinase" evidence="7">
    <location>
        <begin position="76"/>
        <end position="450"/>
    </location>
</feature>
<evidence type="ECO:0000256" key="3">
    <source>
        <dbReference type="ARBA" id="ARBA00022777"/>
    </source>
</evidence>
<keyword evidence="3 8" id="KW-0418">Kinase</keyword>
<comment type="caution">
    <text evidence="8">The sequence shown here is derived from an EMBL/GenBank/DDBJ whole genome shotgun (WGS) entry which is preliminary data.</text>
</comment>
<name>A0A430FXH6_9SPHN</name>
<feature type="transmembrane region" description="Helical" evidence="6">
    <location>
        <begin position="339"/>
        <end position="362"/>
    </location>
</feature>
<keyword evidence="4 5" id="KW-0067">ATP-binding</keyword>
<keyword evidence="6" id="KW-0472">Membrane</keyword>
<dbReference type="GO" id="GO:0005524">
    <property type="term" value="F:ATP binding"/>
    <property type="evidence" value="ECO:0007669"/>
    <property type="project" value="UniProtKB-UniRule"/>
</dbReference>
<keyword evidence="6" id="KW-0812">Transmembrane</keyword>
<dbReference type="GO" id="GO:0004674">
    <property type="term" value="F:protein serine/threonine kinase activity"/>
    <property type="evidence" value="ECO:0007669"/>
    <property type="project" value="UniProtKB-KW"/>
</dbReference>
<dbReference type="PROSITE" id="PS00107">
    <property type="entry name" value="PROTEIN_KINASE_ATP"/>
    <property type="match status" value="1"/>
</dbReference>
<gene>
    <name evidence="8" type="ORF">DAH66_22045</name>
</gene>
<dbReference type="InterPro" id="IPR000719">
    <property type="entry name" value="Prot_kinase_dom"/>
</dbReference>
<protein>
    <submittedName>
        <fullName evidence="8">Serine/threonine protein kinase</fullName>
    </submittedName>
</protein>
<dbReference type="Proteomes" id="UP000287746">
    <property type="component" value="Unassembled WGS sequence"/>
</dbReference>
<dbReference type="CDD" id="cd14014">
    <property type="entry name" value="STKc_PknB_like"/>
    <property type="match status" value="1"/>
</dbReference>
<evidence type="ECO:0000256" key="5">
    <source>
        <dbReference type="PROSITE-ProRule" id="PRU10141"/>
    </source>
</evidence>
<proteinExistence type="predicted"/>
<dbReference type="PANTHER" id="PTHR43289:SF34">
    <property type="entry name" value="SERINE_THREONINE-PROTEIN KINASE YBDM-RELATED"/>
    <property type="match status" value="1"/>
</dbReference>
<evidence type="ECO:0000256" key="4">
    <source>
        <dbReference type="ARBA" id="ARBA00022840"/>
    </source>
</evidence>
<evidence type="ECO:0000259" key="7">
    <source>
        <dbReference type="PROSITE" id="PS50011"/>
    </source>
</evidence>
<dbReference type="PANTHER" id="PTHR43289">
    <property type="entry name" value="MITOGEN-ACTIVATED PROTEIN KINASE KINASE KINASE 20-RELATED"/>
    <property type="match status" value="1"/>
</dbReference>
<sequence>MTDIAFEREALALFEDIFALPPEERAVALTRLTEGRETLRARVEALIAAHEAGRVQTGGIAEVFDDAPVPERLGGYRLGERIGRGGMGAVYHAHRDRGDFDHEAAIKIVRPGPGSDLLIERFRGERSLLARLIHPNIAQLYDGGETEDGAPWFLMERVDGISLDRWKAERAPDRAERVRIFGDICAAVSFAHRNLVVHRDLTPSNILVTPEGHVKLIDFGIAKPPQDDDATREAASIGSLSLTPGFAAPERMSGAPVTTAGDIFSLGRLAERLFAQEMAEPDLRAIVQRAAASDPADRYPSADALLADVRAWERGMPVEAVGGGRGYAIRRFISRHRGAVTTATAGLLLLVAALALALAAYARADEARKAEQARFTELRSLAGYMLFDLDTRMRRIAGSTDARANLTERAQSYLSALAASAQADPGLRLEAAQGFNQLARIQGLPTEPNLGLREEARANLRRAQDLLMGLPADDPARAVAMSRTHAYRAMIELHGDANQEAAARSLDAAFAALDSVPEGRRDADWAMALANARHAKVELLLLSGRIDEMALLAEEIERGVDAWPASERNSPAARLERAHADFVRGQARNVAGSPAEALPFLQAGERQLVQLDMQSPNHPIVLNALAWLAYEGYNAGTEANPAESARFLALARRTVDRLLALEANDRSLQSLAINVRQSQAELLSAQRRFADAIALQRDVLNGRRAVARRDHDVRAFSRLGISELILGNIALNSGDRALACASNQAAAQAFSSARRIGPLLGRSEYFERHAVENVAICAAGRMPRQVA</sequence>
<dbReference type="PROSITE" id="PS50011">
    <property type="entry name" value="PROTEIN_KINASE_DOM"/>
    <property type="match status" value="1"/>
</dbReference>
<dbReference type="PROSITE" id="PS00109">
    <property type="entry name" value="PROTEIN_KINASE_TYR"/>
    <property type="match status" value="1"/>
</dbReference>
<dbReference type="InterPro" id="IPR008266">
    <property type="entry name" value="Tyr_kinase_AS"/>
</dbReference>
<reference evidence="8 9" key="1">
    <citation type="submission" date="2018-07" db="EMBL/GenBank/DDBJ databases">
        <title>Genomic and Epidemiologic Investigation of an Indolent Hospital Outbreak.</title>
        <authorList>
            <person name="Johnson R.C."/>
            <person name="Deming C."/>
            <person name="Conlan S."/>
            <person name="Zellmer C.J."/>
            <person name="Michelin A.V."/>
            <person name="Lee-Lin S."/>
            <person name="Thomas P.J."/>
            <person name="Park M."/>
            <person name="Weingarten R.A."/>
            <person name="Less J."/>
            <person name="Dekker J.P."/>
            <person name="Frank K.M."/>
            <person name="Musser K.A."/>
            <person name="Mcquiston J.R."/>
            <person name="Henderson D.K."/>
            <person name="Lau A.F."/>
            <person name="Palmore T.N."/>
            <person name="Segre J.A."/>
        </authorList>
    </citation>
    <scope>NUCLEOTIDE SEQUENCE [LARGE SCALE GENOMIC DNA]</scope>
    <source>
        <strain evidence="8 9">SK-CDC1_0717</strain>
    </source>
</reference>
<keyword evidence="2 5" id="KW-0547">Nucleotide-binding</keyword>
<dbReference type="SUPFAM" id="SSF56112">
    <property type="entry name" value="Protein kinase-like (PK-like)"/>
    <property type="match status" value="1"/>
</dbReference>
<keyword evidence="8" id="KW-0723">Serine/threonine-protein kinase</keyword>
<dbReference type="AlphaFoldDB" id="A0A430FXH6"/>
<dbReference type="Pfam" id="PF00069">
    <property type="entry name" value="Pkinase"/>
    <property type="match status" value="1"/>
</dbReference>
<dbReference type="Gene3D" id="3.30.200.20">
    <property type="entry name" value="Phosphorylase Kinase, domain 1"/>
    <property type="match status" value="1"/>
</dbReference>
<organism evidence="8 9">
    <name type="scientific">Sphingomonas koreensis</name>
    <dbReference type="NCBI Taxonomy" id="93064"/>
    <lineage>
        <taxon>Bacteria</taxon>
        <taxon>Pseudomonadati</taxon>
        <taxon>Pseudomonadota</taxon>
        <taxon>Alphaproteobacteria</taxon>
        <taxon>Sphingomonadales</taxon>
        <taxon>Sphingomonadaceae</taxon>
        <taxon>Sphingomonas</taxon>
    </lineage>
</organism>
<dbReference type="Gene3D" id="1.10.510.10">
    <property type="entry name" value="Transferase(Phosphotransferase) domain 1"/>
    <property type="match status" value="1"/>
</dbReference>
<evidence type="ECO:0000256" key="1">
    <source>
        <dbReference type="ARBA" id="ARBA00022679"/>
    </source>
</evidence>
<dbReference type="InterPro" id="IPR017441">
    <property type="entry name" value="Protein_kinase_ATP_BS"/>
</dbReference>
<evidence type="ECO:0000256" key="6">
    <source>
        <dbReference type="SAM" id="Phobius"/>
    </source>
</evidence>
<dbReference type="EMBL" id="QQYZ01000044">
    <property type="protein sequence ID" value="RSY76298.1"/>
    <property type="molecule type" value="Genomic_DNA"/>
</dbReference>
<evidence type="ECO:0000313" key="9">
    <source>
        <dbReference type="Proteomes" id="UP000287746"/>
    </source>
</evidence>
<evidence type="ECO:0000313" key="8">
    <source>
        <dbReference type="EMBL" id="RSY76298.1"/>
    </source>
</evidence>
<dbReference type="InterPro" id="IPR011009">
    <property type="entry name" value="Kinase-like_dom_sf"/>
</dbReference>